<keyword evidence="1" id="KW-0812">Transmembrane</keyword>
<evidence type="ECO:0000256" key="1">
    <source>
        <dbReference type="SAM" id="Phobius"/>
    </source>
</evidence>
<dbReference type="Proteomes" id="UP000509626">
    <property type="component" value="Chromosome"/>
</dbReference>
<feature type="transmembrane region" description="Helical" evidence="1">
    <location>
        <begin position="58"/>
        <end position="76"/>
    </location>
</feature>
<keyword evidence="1" id="KW-1133">Transmembrane helix</keyword>
<protein>
    <recommendedName>
        <fullName evidence="4">DUF1772 domain-containing protein</fullName>
    </recommendedName>
</protein>
<evidence type="ECO:0000313" key="2">
    <source>
        <dbReference type="EMBL" id="QLG62667.1"/>
    </source>
</evidence>
<name>A0A7D5LBM7_9EURY</name>
<reference evidence="2 3" key="1">
    <citation type="submission" date="2020-06" db="EMBL/GenBank/DDBJ databases">
        <title>NJ-3-1, isolated from saline soil.</title>
        <authorList>
            <person name="Cui H.L."/>
            <person name="Shi X."/>
        </authorList>
    </citation>
    <scope>NUCLEOTIDE SEQUENCE [LARGE SCALE GENOMIC DNA]</scope>
    <source>
        <strain evidence="2 3">NJ-3-1</strain>
    </source>
</reference>
<gene>
    <name evidence="2" type="ORF">HUG12_13400</name>
</gene>
<keyword evidence="3" id="KW-1185">Reference proteome</keyword>
<dbReference type="RefSeq" id="WP_179269252.1">
    <property type="nucleotide sequence ID" value="NZ_CP058579.1"/>
</dbReference>
<evidence type="ECO:0000313" key="3">
    <source>
        <dbReference type="Proteomes" id="UP000509626"/>
    </source>
</evidence>
<accession>A0A7D5LBM7</accession>
<dbReference type="GeneID" id="56038473"/>
<evidence type="ECO:0008006" key="4">
    <source>
        <dbReference type="Google" id="ProtNLM"/>
    </source>
</evidence>
<dbReference type="OrthoDB" id="342185at2157"/>
<dbReference type="EMBL" id="CP058579">
    <property type="protein sequence ID" value="QLG62667.1"/>
    <property type="molecule type" value="Genomic_DNA"/>
</dbReference>
<keyword evidence="1" id="KW-0472">Membrane</keyword>
<dbReference type="KEGG" id="halu:HUG12_13400"/>
<dbReference type="AlphaFoldDB" id="A0A7D5LBM7"/>
<organism evidence="2 3">
    <name type="scientific">Halorarum salinum</name>
    <dbReference type="NCBI Taxonomy" id="2743089"/>
    <lineage>
        <taxon>Archaea</taxon>
        <taxon>Methanobacteriati</taxon>
        <taxon>Methanobacteriota</taxon>
        <taxon>Stenosarchaea group</taxon>
        <taxon>Halobacteria</taxon>
        <taxon>Halobacteriales</taxon>
        <taxon>Haloferacaceae</taxon>
        <taxon>Halorarum</taxon>
    </lineage>
</organism>
<feature type="transmembrane region" description="Helical" evidence="1">
    <location>
        <begin position="7"/>
        <end position="25"/>
    </location>
</feature>
<sequence>MVTFAEGLRLAGAALGAVGGVLVFVEFMQHPSYVEYRAEFDSYDIDITPDELREHTRIGRVGGLLVGAGFTLLFLGELL</sequence>
<proteinExistence type="predicted"/>